<evidence type="ECO:0000313" key="1">
    <source>
        <dbReference type="EMBL" id="GAA5815198.1"/>
    </source>
</evidence>
<organism evidence="1 2">
    <name type="scientific">Mucor flavus</name>
    <dbReference type="NCBI Taxonomy" id="439312"/>
    <lineage>
        <taxon>Eukaryota</taxon>
        <taxon>Fungi</taxon>
        <taxon>Fungi incertae sedis</taxon>
        <taxon>Mucoromycota</taxon>
        <taxon>Mucoromycotina</taxon>
        <taxon>Mucoromycetes</taxon>
        <taxon>Mucorales</taxon>
        <taxon>Mucorineae</taxon>
        <taxon>Mucoraceae</taxon>
        <taxon>Mucor</taxon>
    </lineage>
</organism>
<name>A0ABP9Z7X0_9FUNG</name>
<dbReference type="EMBL" id="BAABUK010000024">
    <property type="protein sequence ID" value="GAA5815198.1"/>
    <property type="molecule type" value="Genomic_DNA"/>
</dbReference>
<comment type="caution">
    <text evidence="1">The sequence shown here is derived from an EMBL/GenBank/DDBJ whole genome shotgun (WGS) entry which is preliminary data.</text>
</comment>
<proteinExistence type="predicted"/>
<evidence type="ECO:0008006" key="3">
    <source>
        <dbReference type="Google" id="ProtNLM"/>
    </source>
</evidence>
<dbReference type="Proteomes" id="UP001473302">
    <property type="component" value="Unassembled WGS sequence"/>
</dbReference>
<keyword evidence="2" id="KW-1185">Reference proteome</keyword>
<accession>A0ABP9Z7X0</accession>
<protein>
    <recommendedName>
        <fullName evidence="3">Transposase</fullName>
    </recommendedName>
</protein>
<evidence type="ECO:0000313" key="2">
    <source>
        <dbReference type="Proteomes" id="UP001473302"/>
    </source>
</evidence>
<sequence length="109" mass="12932">MEYWKSLGFEKLEPDIKYITGHYFNFISGTMDIMDMHEQFKSYYLIMDNAHIHNNVEVMTASIPPPLLTRTQSYRAILVYFQKQIEKSAASGRGNIEYKDWRRMQPDSL</sequence>
<gene>
    <name evidence="1" type="ORF">MFLAVUS_008704</name>
</gene>
<reference evidence="1 2" key="1">
    <citation type="submission" date="2024-04" db="EMBL/GenBank/DDBJ databases">
        <title>genome sequences of Mucor flavus KT1a and Helicostylum pulchrum KT1b strains isolated from the surface of a dry-aged beef.</title>
        <authorList>
            <person name="Toyotome T."/>
            <person name="Hosono M."/>
            <person name="Torimaru M."/>
            <person name="Fukuda K."/>
            <person name="Mikami N."/>
        </authorList>
    </citation>
    <scope>NUCLEOTIDE SEQUENCE [LARGE SCALE GENOMIC DNA]</scope>
    <source>
        <strain evidence="1 2">KT1a</strain>
    </source>
</reference>